<evidence type="ECO:0000313" key="3">
    <source>
        <dbReference type="Proteomes" id="UP001599542"/>
    </source>
</evidence>
<dbReference type="Gene3D" id="1.10.4030.10">
    <property type="entry name" value="Porin chaperone SurA, peptide-binding domain"/>
    <property type="match status" value="1"/>
</dbReference>
<proteinExistence type="predicted"/>
<reference evidence="2 3" key="1">
    <citation type="submission" date="2024-09" db="EMBL/GenBank/DDBJ databases">
        <title>The Natural Products Discovery Center: Release of the First 8490 Sequenced Strains for Exploring Actinobacteria Biosynthetic Diversity.</title>
        <authorList>
            <person name="Kalkreuter E."/>
            <person name="Kautsar S.A."/>
            <person name="Yang D."/>
            <person name="Bader C.D."/>
            <person name="Teijaro C.N."/>
            <person name="Fluegel L."/>
            <person name="Davis C.M."/>
            <person name="Simpson J.R."/>
            <person name="Lauterbach L."/>
            <person name="Steele A.D."/>
            <person name="Gui C."/>
            <person name="Meng S."/>
            <person name="Li G."/>
            <person name="Viehrig K."/>
            <person name="Ye F."/>
            <person name="Su P."/>
            <person name="Kiefer A.F."/>
            <person name="Nichols A."/>
            <person name="Cepeda A.J."/>
            <person name="Yan W."/>
            <person name="Fan B."/>
            <person name="Jiang Y."/>
            <person name="Adhikari A."/>
            <person name="Zheng C.-J."/>
            <person name="Schuster L."/>
            <person name="Cowan T.M."/>
            <person name="Smanski M.J."/>
            <person name="Chevrette M.G."/>
            <person name="De Carvalho L.P.S."/>
            <person name="Shen B."/>
        </authorList>
    </citation>
    <scope>NUCLEOTIDE SEQUENCE [LARGE SCALE GENOMIC DNA]</scope>
    <source>
        <strain evidence="2 3">NPDC058753</strain>
    </source>
</reference>
<organism evidence="2 3">
    <name type="scientific">Kitasatospora phosalacinea</name>
    <dbReference type="NCBI Taxonomy" id="2065"/>
    <lineage>
        <taxon>Bacteria</taxon>
        <taxon>Bacillati</taxon>
        <taxon>Actinomycetota</taxon>
        <taxon>Actinomycetes</taxon>
        <taxon>Kitasatosporales</taxon>
        <taxon>Streptomycetaceae</taxon>
        <taxon>Kitasatospora</taxon>
    </lineage>
</organism>
<dbReference type="InterPro" id="IPR027304">
    <property type="entry name" value="Trigger_fact/SurA_dom_sf"/>
</dbReference>
<keyword evidence="3" id="KW-1185">Reference proteome</keyword>
<dbReference type="PROSITE" id="PS51257">
    <property type="entry name" value="PROKAR_LIPOPROTEIN"/>
    <property type="match status" value="1"/>
</dbReference>
<evidence type="ECO:0000256" key="1">
    <source>
        <dbReference type="SAM" id="SignalP"/>
    </source>
</evidence>
<keyword evidence="1" id="KW-0732">Signal</keyword>
<accession>A0ABW6GI12</accession>
<evidence type="ECO:0000313" key="2">
    <source>
        <dbReference type="EMBL" id="MFE1352372.1"/>
    </source>
</evidence>
<dbReference type="RefSeq" id="WP_380322603.1">
    <property type="nucleotide sequence ID" value="NZ_JBHYPW010000018.1"/>
</dbReference>
<name>A0ABW6GI12_9ACTN</name>
<dbReference type="EMBL" id="JBHYPX010000015">
    <property type="protein sequence ID" value="MFE1352372.1"/>
    <property type="molecule type" value="Genomic_DNA"/>
</dbReference>
<dbReference type="Proteomes" id="UP001599542">
    <property type="component" value="Unassembled WGS sequence"/>
</dbReference>
<gene>
    <name evidence="2" type="ORF">ACFW6T_10320</name>
</gene>
<dbReference type="PROSITE" id="PS51318">
    <property type="entry name" value="TAT"/>
    <property type="match status" value="1"/>
</dbReference>
<sequence>MIRTSSARRLRAALGTAVAAAALAACSGAPAHQGAAAVVGSDRISVAQVEARVAAVREGAAQSGAATEEQPGLARHAVSDLILGRVVARALADRSLTVSQSEVDRARSADAQTVGSEAKLAELLRAKQGVPAADVDGFYRQQIGLVKLAGGQDPSSADGDAAIRKALVDAGTALHIEVNPRYGTWNTTEIGLEGSSENWLPASGQAAVR</sequence>
<dbReference type="InterPro" id="IPR006311">
    <property type="entry name" value="TAT_signal"/>
</dbReference>
<feature type="chain" id="PRO_5046716168" evidence="1">
    <location>
        <begin position="32"/>
        <end position="209"/>
    </location>
</feature>
<dbReference type="Pfam" id="PF13624">
    <property type="entry name" value="SurA_N_3"/>
    <property type="match status" value="1"/>
</dbReference>
<dbReference type="SUPFAM" id="SSF109998">
    <property type="entry name" value="Triger factor/SurA peptide-binding domain-like"/>
    <property type="match status" value="1"/>
</dbReference>
<feature type="signal peptide" evidence="1">
    <location>
        <begin position="1"/>
        <end position="31"/>
    </location>
</feature>
<protein>
    <submittedName>
        <fullName evidence="2">SurA N-terminal domain-containing protein</fullName>
    </submittedName>
</protein>
<comment type="caution">
    <text evidence="2">The sequence shown here is derived from an EMBL/GenBank/DDBJ whole genome shotgun (WGS) entry which is preliminary data.</text>
</comment>